<sequence length="88" mass="10501">MFCLLSKVTSKCYILIAFCRLLLAHCAPFYYITTIGIETVIEANGELSLVSCTRWLFCRALFRQKLLDLVSYVSLWFLRYRQYIYFYI</sequence>
<dbReference type="EMBL" id="CM004468">
    <property type="protein sequence ID" value="OCT94092.1"/>
    <property type="molecule type" value="Genomic_DNA"/>
</dbReference>
<keyword evidence="1" id="KW-0472">Membrane</keyword>
<dbReference type="Proteomes" id="UP000694892">
    <property type="component" value="Chromosome 2L"/>
</dbReference>
<accession>A0A974DP00</accession>
<gene>
    <name evidence="2" type="ORF">XELAEV_18011756mg</name>
</gene>
<evidence type="ECO:0000313" key="2">
    <source>
        <dbReference type="EMBL" id="OCT94092.1"/>
    </source>
</evidence>
<keyword evidence="1" id="KW-0812">Transmembrane</keyword>
<dbReference type="AlphaFoldDB" id="A0A974DP00"/>
<evidence type="ECO:0000313" key="3">
    <source>
        <dbReference type="Proteomes" id="UP000694892"/>
    </source>
</evidence>
<feature type="transmembrane region" description="Helical" evidence="1">
    <location>
        <begin position="12"/>
        <end position="32"/>
    </location>
</feature>
<name>A0A974DP00_XENLA</name>
<reference evidence="3" key="1">
    <citation type="journal article" date="2016" name="Nature">
        <title>Genome evolution in the allotetraploid frog Xenopus laevis.</title>
        <authorList>
            <person name="Session A.M."/>
            <person name="Uno Y."/>
            <person name="Kwon T."/>
            <person name="Chapman J.A."/>
            <person name="Toyoda A."/>
            <person name="Takahashi S."/>
            <person name="Fukui A."/>
            <person name="Hikosaka A."/>
            <person name="Suzuki A."/>
            <person name="Kondo M."/>
            <person name="van Heeringen S.J."/>
            <person name="Quigley I."/>
            <person name="Heinz S."/>
            <person name="Ogino H."/>
            <person name="Ochi H."/>
            <person name="Hellsten U."/>
            <person name="Lyons J.B."/>
            <person name="Simakov O."/>
            <person name="Putnam N."/>
            <person name="Stites J."/>
            <person name="Kuroki Y."/>
            <person name="Tanaka T."/>
            <person name="Michiue T."/>
            <person name="Watanabe M."/>
            <person name="Bogdanovic O."/>
            <person name="Lister R."/>
            <person name="Georgiou G."/>
            <person name="Paranjpe S.S."/>
            <person name="van Kruijsbergen I."/>
            <person name="Shu S."/>
            <person name="Carlson J."/>
            <person name="Kinoshita T."/>
            <person name="Ohta Y."/>
            <person name="Mawaribuchi S."/>
            <person name="Jenkins J."/>
            <person name="Grimwood J."/>
            <person name="Schmutz J."/>
            <person name="Mitros T."/>
            <person name="Mozaffari S.V."/>
            <person name="Suzuki Y."/>
            <person name="Haramoto Y."/>
            <person name="Yamamoto T.S."/>
            <person name="Takagi C."/>
            <person name="Heald R."/>
            <person name="Miller K."/>
            <person name="Haudenschild C."/>
            <person name="Kitzman J."/>
            <person name="Nakayama T."/>
            <person name="Izutsu Y."/>
            <person name="Robert J."/>
            <person name="Fortriede J."/>
            <person name="Burns K."/>
            <person name="Lotay V."/>
            <person name="Karimi K."/>
            <person name="Yasuoka Y."/>
            <person name="Dichmann D.S."/>
            <person name="Flajnik M.F."/>
            <person name="Houston D.W."/>
            <person name="Shendure J."/>
            <person name="DuPasquier L."/>
            <person name="Vize P.D."/>
            <person name="Zorn A.M."/>
            <person name="Ito M."/>
            <person name="Marcotte E.M."/>
            <person name="Wallingford J.B."/>
            <person name="Ito Y."/>
            <person name="Asashima M."/>
            <person name="Ueno N."/>
            <person name="Matsuda Y."/>
            <person name="Veenstra G.J."/>
            <person name="Fujiyama A."/>
            <person name="Harland R.M."/>
            <person name="Taira M."/>
            <person name="Rokhsar D.S."/>
        </authorList>
    </citation>
    <scope>NUCLEOTIDE SEQUENCE [LARGE SCALE GENOMIC DNA]</scope>
    <source>
        <strain evidence="3">J</strain>
    </source>
</reference>
<proteinExistence type="predicted"/>
<keyword evidence="1" id="KW-1133">Transmembrane helix</keyword>
<protein>
    <submittedName>
        <fullName evidence="2">Uncharacterized protein</fullName>
    </submittedName>
</protein>
<organism evidence="2 3">
    <name type="scientific">Xenopus laevis</name>
    <name type="common">African clawed frog</name>
    <dbReference type="NCBI Taxonomy" id="8355"/>
    <lineage>
        <taxon>Eukaryota</taxon>
        <taxon>Metazoa</taxon>
        <taxon>Chordata</taxon>
        <taxon>Craniata</taxon>
        <taxon>Vertebrata</taxon>
        <taxon>Euteleostomi</taxon>
        <taxon>Amphibia</taxon>
        <taxon>Batrachia</taxon>
        <taxon>Anura</taxon>
        <taxon>Pipoidea</taxon>
        <taxon>Pipidae</taxon>
        <taxon>Xenopodinae</taxon>
        <taxon>Xenopus</taxon>
        <taxon>Xenopus</taxon>
    </lineage>
</organism>
<evidence type="ECO:0000256" key="1">
    <source>
        <dbReference type="SAM" id="Phobius"/>
    </source>
</evidence>